<dbReference type="EnsemblMetazoa" id="GPAI002396-RA">
    <property type="protein sequence ID" value="GPAI002396-PA"/>
    <property type="gene ID" value="GPAI002396"/>
</dbReference>
<keyword evidence="3" id="KW-1185">Reference proteome</keyword>
<accession>A0A1A9Z369</accession>
<reference evidence="3" key="1">
    <citation type="submission" date="2014-03" db="EMBL/GenBank/DDBJ databases">
        <authorList>
            <person name="Aksoy S."/>
            <person name="Warren W."/>
            <person name="Wilson R.K."/>
        </authorList>
    </citation>
    <scope>NUCLEOTIDE SEQUENCE [LARGE SCALE GENOMIC DNA]</scope>
    <source>
        <strain evidence="3">IAEA</strain>
    </source>
</reference>
<keyword evidence="1" id="KW-0472">Membrane</keyword>
<protein>
    <submittedName>
        <fullName evidence="2">Uncharacterized protein</fullName>
    </submittedName>
</protein>
<evidence type="ECO:0000313" key="3">
    <source>
        <dbReference type="Proteomes" id="UP000092445"/>
    </source>
</evidence>
<dbReference type="VEuPathDB" id="VectorBase:GPAI002396"/>
<evidence type="ECO:0000256" key="1">
    <source>
        <dbReference type="SAM" id="Phobius"/>
    </source>
</evidence>
<keyword evidence="1" id="KW-1133">Transmembrane helix</keyword>
<keyword evidence="1" id="KW-0812">Transmembrane</keyword>
<sequence length="220" mass="25040">MNSTGNDDLIDVTKSGNVVFIEQYSGTALRKFFEYINTFEVLRRTKIPSPVSTGPIRESFLMRIASVCNSIAGNAMSLGFLRYCLAFIFDMNSSLIHFMPFYQMIVGYDSSQLITDGHNLIVIIIIINNTTLSSCSCIHTFCISSRRILQYIRLLKLFCCLRLSVRQLHQAFLRNDNDLALIISELVVELTPQGILVNCELCMISHLIYAKLYFVRDSNH</sequence>
<dbReference type="Proteomes" id="UP000092445">
    <property type="component" value="Unassembled WGS sequence"/>
</dbReference>
<evidence type="ECO:0000313" key="2">
    <source>
        <dbReference type="EnsemblMetazoa" id="GPAI002396-PA"/>
    </source>
</evidence>
<name>A0A1A9Z369_GLOPL</name>
<feature type="transmembrane region" description="Helical" evidence="1">
    <location>
        <begin position="80"/>
        <end position="100"/>
    </location>
</feature>
<dbReference type="AlphaFoldDB" id="A0A1A9Z369"/>
<organism evidence="2 3">
    <name type="scientific">Glossina pallidipes</name>
    <name type="common">Tsetse fly</name>
    <dbReference type="NCBI Taxonomy" id="7398"/>
    <lineage>
        <taxon>Eukaryota</taxon>
        <taxon>Metazoa</taxon>
        <taxon>Ecdysozoa</taxon>
        <taxon>Arthropoda</taxon>
        <taxon>Hexapoda</taxon>
        <taxon>Insecta</taxon>
        <taxon>Pterygota</taxon>
        <taxon>Neoptera</taxon>
        <taxon>Endopterygota</taxon>
        <taxon>Diptera</taxon>
        <taxon>Brachycera</taxon>
        <taxon>Muscomorpha</taxon>
        <taxon>Hippoboscoidea</taxon>
        <taxon>Glossinidae</taxon>
        <taxon>Glossina</taxon>
    </lineage>
</organism>
<proteinExistence type="predicted"/>
<feature type="transmembrane region" description="Helical" evidence="1">
    <location>
        <begin position="120"/>
        <end position="143"/>
    </location>
</feature>
<reference evidence="2" key="2">
    <citation type="submission" date="2020-05" db="UniProtKB">
        <authorList>
            <consortium name="EnsemblMetazoa"/>
        </authorList>
    </citation>
    <scope>IDENTIFICATION</scope>
    <source>
        <strain evidence="2">IAEA</strain>
    </source>
</reference>